<dbReference type="InterPro" id="IPR038726">
    <property type="entry name" value="PDDEXK_AddAB-type"/>
</dbReference>
<evidence type="ECO:0000256" key="6">
    <source>
        <dbReference type="ARBA" id="ARBA00022839"/>
    </source>
</evidence>
<keyword evidence="9" id="KW-0234">DNA repair</keyword>
<dbReference type="Pfam" id="PF13361">
    <property type="entry name" value="UvrD_C"/>
    <property type="match status" value="1"/>
</dbReference>
<feature type="domain" description="PD-(D/E)XK endonuclease-like" evidence="10">
    <location>
        <begin position="339"/>
        <end position="509"/>
    </location>
</feature>
<evidence type="ECO:0000259" key="11">
    <source>
        <dbReference type="Pfam" id="PF13361"/>
    </source>
</evidence>
<evidence type="ECO:0000256" key="7">
    <source>
        <dbReference type="ARBA" id="ARBA00022840"/>
    </source>
</evidence>
<evidence type="ECO:0000256" key="2">
    <source>
        <dbReference type="ARBA" id="ARBA00022741"/>
    </source>
</evidence>
<evidence type="ECO:0000256" key="4">
    <source>
        <dbReference type="ARBA" id="ARBA00022801"/>
    </source>
</evidence>
<dbReference type="GO" id="GO:0004527">
    <property type="term" value="F:exonuclease activity"/>
    <property type="evidence" value="ECO:0007669"/>
    <property type="project" value="UniProtKB-KW"/>
</dbReference>
<evidence type="ECO:0000256" key="8">
    <source>
        <dbReference type="ARBA" id="ARBA00023125"/>
    </source>
</evidence>
<dbReference type="Gene3D" id="3.40.50.300">
    <property type="entry name" value="P-loop containing nucleotide triphosphate hydrolases"/>
    <property type="match status" value="1"/>
</dbReference>
<evidence type="ECO:0000256" key="3">
    <source>
        <dbReference type="ARBA" id="ARBA00022763"/>
    </source>
</evidence>
<evidence type="ECO:0000256" key="5">
    <source>
        <dbReference type="ARBA" id="ARBA00022806"/>
    </source>
</evidence>
<protein>
    <recommendedName>
        <fullName evidence="14">DNA helicase</fullName>
    </recommendedName>
</protein>
<dbReference type="GO" id="GO:0005829">
    <property type="term" value="C:cytosol"/>
    <property type="evidence" value="ECO:0007669"/>
    <property type="project" value="TreeGrafter"/>
</dbReference>
<dbReference type="GO" id="GO:0043138">
    <property type="term" value="F:3'-5' DNA helicase activity"/>
    <property type="evidence" value="ECO:0007669"/>
    <property type="project" value="TreeGrafter"/>
</dbReference>
<evidence type="ECO:0008006" key="14">
    <source>
        <dbReference type="Google" id="ProtNLM"/>
    </source>
</evidence>
<evidence type="ECO:0000256" key="9">
    <source>
        <dbReference type="ARBA" id="ARBA00023204"/>
    </source>
</evidence>
<sequence>MRALGRELTGLRRHGGLDLVELVALVQQQLRLDLEVTANDRNRHGSAYLHAFAEEVAGYAAAEEQATLGGLLGWLDAAARRDDLGPRQDEAERGTVQLLTVHGSKGLEWDLVAVPRLVEGEFPGSFREGRGWTAFGQLPFPFRGDAAELPELGWQGCETQKEVDEQLTRFKDALDTRHHAEERRLVYVALTRARSALLLSGAYWAGQSRPRGPSVYLRELEALGAIPALPEATALEEDPLDEAKRSLAWPVDPLGERRARVETAAAAVRSAIAGSRGAADPRGDRTTDWDTEIDLLLAERERTRAGAAATSLPTRVPASRFKDYVSDPDAVAAELRRPMPQRPYKATRLGTLFHRWVEQRSGLTGLGESIDGVASERDDELEHGPEAAALAGLQATFERSPWAGLAPSEVEVEVHLPFDGRIVVCKLDAVYVDGSGRCQIVDWKTGPSPRSDAELELRQLQLALYRLAYARWKGLDPALVDAVFYYVGEDRILRPERLDDEAALLARWRAAVPAA</sequence>
<dbReference type="PANTHER" id="PTHR11070:SF55">
    <property type="entry name" value="DNA 3'-5' HELICASE"/>
    <property type="match status" value="1"/>
</dbReference>
<dbReference type="InterPro" id="IPR011604">
    <property type="entry name" value="PDDEXK-like_dom_sf"/>
</dbReference>
<dbReference type="GO" id="GO:0003677">
    <property type="term" value="F:DNA binding"/>
    <property type="evidence" value="ECO:0007669"/>
    <property type="project" value="UniProtKB-KW"/>
</dbReference>
<proteinExistence type="predicted"/>
<feature type="domain" description="UvrD-like helicase C-terminal" evidence="11">
    <location>
        <begin position="92"/>
        <end position="200"/>
    </location>
</feature>
<dbReference type="SUPFAM" id="SSF52540">
    <property type="entry name" value="P-loop containing nucleoside triphosphate hydrolases"/>
    <property type="match status" value="1"/>
</dbReference>
<dbReference type="InterPro" id="IPR027417">
    <property type="entry name" value="P-loop_NTPase"/>
</dbReference>
<keyword evidence="1" id="KW-0540">Nuclease</keyword>
<dbReference type="Proteomes" id="UP001157160">
    <property type="component" value="Unassembled WGS sequence"/>
</dbReference>
<dbReference type="EMBL" id="BSUL01000001">
    <property type="protein sequence ID" value="GMA29802.1"/>
    <property type="molecule type" value="Genomic_DNA"/>
</dbReference>
<accession>A0AA37UPH1</accession>
<dbReference type="InterPro" id="IPR000212">
    <property type="entry name" value="DNA_helicase_UvrD/REP"/>
</dbReference>
<dbReference type="GO" id="GO:0000725">
    <property type="term" value="P:recombinational repair"/>
    <property type="evidence" value="ECO:0007669"/>
    <property type="project" value="TreeGrafter"/>
</dbReference>
<dbReference type="Pfam" id="PF12705">
    <property type="entry name" value="PDDEXK_1"/>
    <property type="match status" value="1"/>
</dbReference>
<evidence type="ECO:0000313" key="12">
    <source>
        <dbReference type="EMBL" id="GMA29802.1"/>
    </source>
</evidence>
<keyword evidence="5" id="KW-0347">Helicase</keyword>
<evidence type="ECO:0000313" key="13">
    <source>
        <dbReference type="Proteomes" id="UP001157160"/>
    </source>
</evidence>
<keyword evidence="2" id="KW-0547">Nucleotide-binding</keyword>
<keyword evidence="13" id="KW-1185">Reference proteome</keyword>
<keyword evidence="7" id="KW-0067">ATP-binding</keyword>
<keyword evidence="8" id="KW-0238">DNA-binding</keyword>
<evidence type="ECO:0000259" key="10">
    <source>
        <dbReference type="Pfam" id="PF12705"/>
    </source>
</evidence>
<evidence type="ECO:0000256" key="1">
    <source>
        <dbReference type="ARBA" id="ARBA00022722"/>
    </source>
</evidence>
<comment type="caution">
    <text evidence="12">The sequence shown here is derived from an EMBL/GenBank/DDBJ whole genome shotgun (WGS) entry which is preliminary data.</text>
</comment>
<keyword evidence="3" id="KW-0227">DNA damage</keyword>
<dbReference type="GO" id="GO:0005524">
    <property type="term" value="F:ATP binding"/>
    <property type="evidence" value="ECO:0007669"/>
    <property type="project" value="UniProtKB-KW"/>
</dbReference>
<keyword evidence="6" id="KW-0269">Exonuclease</keyword>
<dbReference type="InterPro" id="IPR014017">
    <property type="entry name" value="DNA_helicase_UvrD-like_C"/>
</dbReference>
<dbReference type="GO" id="GO:0033202">
    <property type="term" value="C:DNA helicase complex"/>
    <property type="evidence" value="ECO:0007669"/>
    <property type="project" value="TreeGrafter"/>
</dbReference>
<gene>
    <name evidence="12" type="ORF">GCM10025874_30550</name>
</gene>
<reference evidence="12 13" key="1">
    <citation type="journal article" date="2014" name="Int. J. Syst. Evol. Microbiol.">
        <title>Complete genome sequence of Corynebacterium casei LMG S-19264T (=DSM 44701T), isolated from a smear-ripened cheese.</title>
        <authorList>
            <consortium name="US DOE Joint Genome Institute (JGI-PGF)"/>
            <person name="Walter F."/>
            <person name="Albersmeier A."/>
            <person name="Kalinowski J."/>
            <person name="Ruckert C."/>
        </authorList>
    </citation>
    <scope>NUCLEOTIDE SEQUENCE [LARGE SCALE GENOMIC DNA]</scope>
    <source>
        <strain evidence="12 13">NBRC 112289</strain>
    </source>
</reference>
<name>A0AA37UPH1_9MICO</name>
<dbReference type="AlphaFoldDB" id="A0AA37UPH1"/>
<organism evidence="12 13">
    <name type="scientific">Arenivirga flava</name>
    <dbReference type="NCBI Taxonomy" id="1930060"/>
    <lineage>
        <taxon>Bacteria</taxon>
        <taxon>Bacillati</taxon>
        <taxon>Actinomycetota</taxon>
        <taxon>Actinomycetes</taxon>
        <taxon>Micrococcales</taxon>
        <taxon>Microbacteriaceae</taxon>
        <taxon>Arenivirga</taxon>
    </lineage>
</organism>
<dbReference type="Gene3D" id="3.90.320.10">
    <property type="match status" value="1"/>
</dbReference>
<keyword evidence="4" id="KW-0378">Hydrolase</keyword>
<dbReference type="PANTHER" id="PTHR11070">
    <property type="entry name" value="UVRD / RECB / PCRA DNA HELICASE FAMILY MEMBER"/>
    <property type="match status" value="1"/>
</dbReference>